<name>A0ABV9EAR5_9ACTN</name>
<dbReference type="InterPro" id="IPR036271">
    <property type="entry name" value="Tet_transcr_reg_TetR-rel_C_sf"/>
</dbReference>
<evidence type="ECO:0000313" key="7">
    <source>
        <dbReference type="Proteomes" id="UP001595891"/>
    </source>
</evidence>
<dbReference type="Proteomes" id="UP001595891">
    <property type="component" value="Unassembled WGS sequence"/>
</dbReference>
<sequence length="184" mass="19579">MRADARRNRERVLEVACDVFAAEGLSVPVAEIARRAGVGTGTVSRHFPTKEDLLRAIILDRIERIVDQARALESLGDPGTAFYRFLAVMVEETAANRGLTEAFAGAGFDMEAASSGASDDVMGVLRDLLAAAQRAGAVRPDVEVADVKALIMGCLARERGDGDTAARLRMITVVSAGLRPDPAR</sequence>
<evidence type="ECO:0000256" key="1">
    <source>
        <dbReference type="ARBA" id="ARBA00023015"/>
    </source>
</evidence>
<dbReference type="Pfam" id="PF00440">
    <property type="entry name" value="TetR_N"/>
    <property type="match status" value="1"/>
</dbReference>
<keyword evidence="3" id="KW-0804">Transcription</keyword>
<proteinExistence type="predicted"/>
<comment type="caution">
    <text evidence="6">The sequence shown here is derived from an EMBL/GenBank/DDBJ whole genome shotgun (WGS) entry which is preliminary data.</text>
</comment>
<dbReference type="InterPro" id="IPR050109">
    <property type="entry name" value="HTH-type_TetR-like_transc_reg"/>
</dbReference>
<evidence type="ECO:0000256" key="3">
    <source>
        <dbReference type="ARBA" id="ARBA00023163"/>
    </source>
</evidence>
<dbReference type="EMBL" id="JBHSFN010000003">
    <property type="protein sequence ID" value="MFC4586000.1"/>
    <property type="molecule type" value="Genomic_DNA"/>
</dbReference>
<dbReference type="PANTHER" id="PTHR30055">
    <property type="entry name" value="HTH-TYPE TRANSCRIPTIONAL REGULATOR RUTR"/>
    <property type="match status" value="1"/>
</dbReference>
<evidence type="ECO:0000256" key="4">
    <source>
        <dbReference type="PROSITE-ProRule" id="PRU00335"/>
    </source>
</evidence>
<dbReference type="InterPro" id="IPR009057">
    <property type="entry name" value="Homeodomain-like_sf"/>
</dbReference>
<dbReference type="Gene3D" id="1.10.357.10">
    <property type="entry name" value="Tetracycline Repressor, domain 2"/>
    <property type="match status" value="1"/>
</dbReference>
<feature type="domain" description="HTH tetR-type" evidence="5">
    <location>
        <begin position="6"/>
        <end position="65"/>
    </location>
</feature>
<keyword evidence="7" id="KW-1185">Reference proteome</keyword>
<dbReference type="InterPro" id="IPR001647">
    <property type="entry name" value="HTH_TetR"/>
</dbReference>
<dbReference type="PRINTS" id="PR00455">
    <property type="entry name" value="HTHTETR"/>
</dbReference>
<feature type="DNA-binding region" description="H-T-H motif" evidence="4">
    <location>
        <begin position="28"/>
        <end position="47"/>
    </location>
</feature>
<dbReference type="PANTHER" id="PTHR30055:SF234">
    <property type="entry name" value="HTH-TYPE TRANSCRIPTIONAL REGULATOR BETI"/>
    <property type="match status" value="1"/>
</dbReference>
<accession>A0ABV9EAR5</accession>
<reference evidence="7" key="1">
    <citation type="journal article" date="2019" name="Int. J. Syst. Evol. Microbiol.">
        <title>The Global Catalogue of Microorganisms (GCM) 10K type strain sequencing project: providing services to taxonomists for standard genome sequencing and annotation.</title>
        <authorList>
            <consortium name="The Broad Institute Genomics Platform"/>
            <consortium name="The Broad Institute Genome Sequencing Center for Infectious Disease"/>
            <person name="Wu L."/>
            <person name="Ma J."/>
        </authorList>
    </citation>
    <scope>NUCLEOTIDE SEQUENCE [LARGE SCALE GENOMIC DNA]</scope>
    <source>
        <strain evidence="7">CCUG 49560</strain>
    </source>
</reference>
<evidence type="ECO:0000259" key="5">
    <source>
        <dbReference type="PROSITE" id="PS50977"/>
    </source>
</evidence>
<protein>
    <submittedName>
        <fullName evidence="6">TetR/AcrR family transcriptional regulator</fullName>
    </submittedName>
</protein>
<dbReference type="SUPFAM" id="SSF46689">
    <property type="entry name" value="Homeodomain-like"/>
    <property type="match status" value="1"/>
</dbReference>
<gene>
    <name evidence="6" type="ORF">ACFO8L_07950</name>
</gene>
<dbReference type="SUPFAM" id="SSF48498">
    <property type="entry name" value="Tetracyclin repressor-like, C-terminal domain"/>
    <property type="match status" value="1"/>
</dbReference>
<keyword evidence="2 4" id="KW-0238">DNA-binding</keyword>
<dbReference type="InterPro" id="IPR049445">
    <property type="entry name" value="TetR_SbtR-like_C"/>
</dbReference>
<dbReference type="Pfam" id="PF21597">
    <property type="entry name" value="TetR_C_43"/>
    <property type="match status" value="1"/>
</dbReference>
<evidence type="ECO:0000256" key="2">
    <source>
        <dbReference type="ARBA" id="ARBA00023125"/>
    </source>
</evidence>
<dbReference type="RefSeq" id="WP_262844671.1">
    <property type="nucleotide sequence ID" value="NZ_JANZYP010000031.1"/>
</dbReference>
<dbReference type="PROSITE" id="PS50977">
    <property type="entry name" value="HTH_TETR_2"/>
    <property type="match status" value="1"/>
</dbReference>
<evidence type="ECO:0000313" key="6">
    <source>
        <dbReference type="EMBL" id="MFC4586000.1"/>
    </source>
</evidence>
<organism evidence="6 7">
    <name type="scientific">Sphaerisporangium corydalis</name>
    <dbReference type="NCBI Taxonomy" id="1441875"/>
    <lineage>
        <taxon>Bacteria</taxon>
        <taxon>Bacillati</taxon>
        <taxon>Actinomycetota</taxon>
        <taxon>Actinomycetes</taxon>
        <taxon>Streptosporangiales</taxon>
        <taxon>Streptosporangiaceae</taxon>
        <taxon>Sphaerisporangium</taxon>
    </lineage>
</organism>
<keyword evidence="1" id="KW-0805">Transcription regulation</keyword>